<protein>
    <submittedName>
        <fullName evidence="2">Uncharacterized protein</fullName>
    </submittedName>
</protein>
<feature type="compositionally biased region" description="Basic and acidic residues" evidence="1">
    <location>
        <begin position="101"/>
        <end position="111"/>
    </location>
</feature>
<dbReference type="GeneID" id="89932433"/>
<dbReference type="AlphaFoldDB" id="A0AAV9NW03"/>
<evidence type="ECO:0000313" key="3">
    <source>
        <dbReference type="Proteomes" id="UP001337655"/>
    </source>
</evidence>
<evidence type="ECO:0000256" key="1">
    <source>
        <dbReference type="SAM" id="MobiDB-lite"/>
    </source>
</evidence>
<dbReference type="Proteomes" id="UP001337655">
    <property type="component" value="Unassembled WGS sequence"/>
</dbReference>
<dbReference type="RefSeq" id="XP_064653468.1">
    <property type="nucleotide sequence ID" value="XM_064808325.1"/>
</dbReference>
<dbReference type="EMBL" id="JAVRRT010000032">
    <property type="protein sequence ID" value="KAK5162856.1"/>
    <property type="molecule type" value="Genomic_DNA"/>
</dbReference>
<evidence type="ECO:0000313" key="2">
    <source>
        <dbReference type="EMBL" id="KAK5162856.1"/>
    </source>
</evidence>
<organism evidence="2 3">
    <name type="scientific">Saxophila tyrrhenica</name>
    <dbReference type="NCBI Taxonomy" id="1690608"/>
    <lineage>
        <taxon>Eukaryota</taxon>
        <taxon>Fungi</taxon>
        <taxon>Dikarya</taxon>
        <taxon>Ascomycota</taxon>
        <taxon>Pezizomycotina</taxon>
        <taxon>Dothideomycetes</taxon>
        <taxon>Dothideomycetidae</taxon>
        <taxon>Mycosphaerellales</taxon>
        <taxon>Extremaceae</taxon>
        <taxon>Saxophila</taxon>
    </lineage>
</organism>
<reference evidence="2 3" key="1">
    <citation type="submission" date="2023-08" db="EMBL/GenBank/DDBJ databases">
        <title>Black Yeasts Isolated from many extreme environments.</title>
        <authorList>
            <person name="Coleine C."/>
            <person name="Stajich J.E."/>
            <person name="Selbmann L."/>
        </authorList>
    </citation>
    <scope>NUCLEOTIDE SEQUENCE [LARGE SCALE GENOMIC DNA]</scope>
    <source>
        <strain evidence="2 3">CCFEE 5935</strain>
    </source>
</reference>
<feature type="region of interest" description="Disordered" evidence="1">
    <location>
        <begin position="101"/>
        <end position="126"/>
    </location>
</feature>
<keyword evidence="3" id="KW-1185">Reference proteome</keyword>
<sequence length="147" mass="16396">MDGATALACAVEQASASEEQAEIVRLLLQLRGPVEEVTSELRHLADSQGMIKVHALWAHDEQRKLMTLSAEGLEGCRQVLLEYSARELRLMPRNVKIRSDDEAFRAKDPRGRPLMPPEGEEVPEEERAKQVLMKGFHPVTGELAPTT</sequence>
<proteinExistence type="predicted"/>
<accession>A0AAV9NW03</accession>
<comment type="caution">
    <text evidence="2">The sequence shown here is derived from an EMBL/GenBank/DDBJ whole genome shotgun (WGS) entry which is preliminary data.</text>
</comment>
<gene>
    <name evidence="2" type="ORF">LTR77_011113</name>
</gene>
<name>A0AAV9NW03_9PEZI</name>